<gene>
    <name evidence="1" type="ORF">N1851_017226</name>
</gene>
<evidence type="ECO:0000313" key="1">
    <source>
        <dbReference type="EMBL" id="KAK0144406.1"/>
    </source>
</evidence>
<evidence type="ECO:0000313" key="2">
    <source>
        <dbReference type="Proteomes" id="UP001174136"/>
    </source>
</evidence>
<proteinExistence type="predicted"/>
<dbReference type="EMBL" id="JAOPHQ010003136">
    <property type="protein sequence ID" value="KAK0144406.1"/>
    <property type="molecule type" value="Genomic_DNA"/>
</dbReference>
<dbReference type="Proteomes" id="UP001174136">
    <property type="component" value="Unassembled WGS sequence"/>
</dbReference>
<protein>
    <submittedName>
        <fullName evidence="1">Uncharacterized protein</fullName>
    </submittedName>
</protein>
<name>A0AA47NZ86_MERPO</name>
<keyword evidence="2" id="KW-1185">Reference proteome</keyword>
<organism evidence="1 2">
    <name type="scientific">Merluccius polli</name>
    <name type="common">Benguela hake</name>
    <name type="synonym">Merluccius cadenati</name>
    <dbReference type="NCBI Taxonomy" id="89951"/>
    <lineage>
        <taxon>Eukaryota</taxon>
        <taxon>Metazoa</taxon>
        <taxon>Chordata</taxon>
        <taxon>Craniata</taxon>
        <taxon>Vertebrata</taxon>
        <taxon>Euteleostomi</taxon>
        <taxon>Actinopterygii</taxon>
        <taxon>Neopterygii</taxon>
        <taxon>Teleostei</taxon>
        <taxon>Neoteleostei</taxon>
        <taxon>Acanthomorphata</taxon>
        <taxon>Zeiogadaria</taxon>
        <taxon>Gadariae</taxon>
        <taxon>Gadiformes</taxon>
        <taxon>Gadoidei</taxon>
        <taxon>Merlucciidae</taxon>
        <taxon>Merluccius</taxon>
    </lineage>
</organism>
<accession>A0AA47NZ86</accession>
<sequence>MKLAMLSQANIIQYSWMRATMQVCEITIRSAMQEHLDKATKGLGKYTIDVSALHQLTTDTTTHAQLIVVYCYIDTANTVQERDFFAQWMEPRLLSQSKVLLEQLNVICSPDKETDI</sequence>
<reference evidence="1" key="1">
    <citation type="journal article" date="2023" name="Front. Mar. Sci.">
        <title>A new Merluccius polli reference genome to investigate the effects of global change in West African waters.</title>
        <authorList>
            <person name="Mateo J.L."/>
            <person name="Blanco-Fernandez C."/>
            <person name="Garcia-Vazquez E."/>
            <person name="Machado-Schiaffino G."/>
        </authorList>
    </citation>
    <scope>NUCLEOTIDE SEQUENCE</scope>
    <source>
        <strain evidence="1">C29</strain>
        <tissue evidence="1">Fin</tissue>
    </source>
</reference>
<comment type="caution">
    <text evidence="1">The sequence shown here is derived from an EMBL/GenBank/DDBJ whole genome shotgun (WGS) entry which is preliminary data.</text>
</comment>
<dbReference type="AlphaFoldDB" id="A0AA47NZ86"/>